<name>A0ABY7FPY1_MYAAR</name>
<evidence type="ECO:0000256" key="1">
    <source>
        <dbReference type="SAM" id="MobiDB-lite"/>
    </source>
</evidence>
<accession>A0ABY7FPY1</accession>
<organism evidence="2 3">
    <name type="scientific">Mya arenaria</name>
    <name type="common">Soft-shell clam</name>
    <dbReference type="NCBI Taxonomy" id="6604"/>
    <lineage>
        <taxon>Eukaryota</taxon>
        <taxon>Metazoa</taxon>
        <taxon>Spiralia</taxon>
        <taxon>Lophotrochozoa</taxon>
        <taxon>Mollusca</taxon>
        <taxon>Bivalvia</taxon>
        <taxon>Autobranchia</taxon>
        <taxon>Heteroconchia</taxon>
        <taxon>Euheterodonta</taxon>
        <taxon>Imparidentia</taxon>
        <taxon>Neoheterodontei</taxon>
        <taxon>Myida</taxon>
        <taxon>Myoidea</taxon>
        <taxon>Myidae</taxon>
        <taxon>Mya</taxon>
    </lineage>
</organism>
<feature type="region of interest" description="Disordered" evidence="1">
    <location>
        <begin position="1"/>
        <end position="85"/>
    </location>
</feature>
<feature type="compositionally biased region" description="Polar residues" evidence="1">
    <location>
        <begin position="74"/>
        <end position="84"/>
    </location>
</feature>
<feature type="compositionally biased region" description="Low complexity" evidence="1">
    <location>
        <begin position="57"/>
        <end position="69"/>
    </location>
</feature>
<sequence length="137" mass="15898">MPRLEQMAANDTNSQEPNEENENLENLGPQEPMTRSGSVRSGSFRHHKHLHRHNQLGNRDGNNGGTDNDVSGRENVTQQPTNNRPVGAVRLQSIKFCGVYREIYDRDEAFLLKRLDQFIRDHALPSRYWEIRPLHDR</sequence>
<feature type="compositionally biased region" description="Basic residues" evidence="1">
    <location>
        <begin position="43"/>
        <end position="54"/>
    </location>
</feature>
<dbReference type="EMBL" id="CP111024">
    <property type="protein sequence ID" value="WAR24090.1"/>
    <property type="molecule type" value="Genomic_DNA"/>
</dbReference>
<gene>
    <name evidence="2" type="ORF">MAR_037759</name>
</gene>
<dbReference type="Proteomes" id="UP001164746">
    <property type="component" value="Chromosome 13"/>
</dbReference>
<protein>
    <submittedName>
        <fullName evidence="2">Uncharacterized protein</fullName>
    </submittedName>
</protein>
<evidence type="ECO:0000313" key="2">
    <source>
        <dbReference type="EMBL" id="WAR24090.1"/>
    </source>
</evidence>
<reference evidence="2" key="1">
    <citation type="submission" date="2022-11" db="EMBL/GenBank/DDBJ databases">
        <title>Centuries of genome instability and evolution in soft-shell clam transmissible cancer (bioRxiv).</title>
        <authorList>
            <person name="Hart S.F.M."/>
            <person name="Yonemitsu M.A."/>
            <person name="Giersch R.M."/>
            <person name="Beal B.F."/>
            <person name="Arriagada G."/>
            <person name="Davis B.W."/>
            <person name="Ostrander E.A."/>
            <person name="Goff S.P."/>
            <person name="Metzger M.J."/>
        </authorList>
    </citation>
    <scope>NUCLEOTIDE SEQUENCE</scope>
    <source>
        <strain evidence="2">MELC-2E11</strain>
        <tissue evidence="2">Siphon/mantle</tissue>
    </source>
</reference>
<proteinExistence type="predicted"/>
<keyword evidence="3" id="KW-1185">Reference proteome</keyword>
<evidence type="ECO:0000313" key="3">
    <source>
        <dbReference type="Proteomes" id="UP001164746"/>
    </source>
</evidence>